<feature type="signal peptide" evidence="3">
    <location>
        <begin position="1"/>
        <end position="41"/>
    </location>
</feature>
<dbReference type="InterPro" id="IPR018702">
    <property type="entry name" value="DUF2207"/>
</dbReference>
<evidence type="ECO:0000256" key="3">
    <source>
        <dbReference type="SAM" id="SignalP"/>
    </source>
</evidence>
<evidence type="ECO:0000259" key="4">
    <source>
        <dbReference type="Pfam" id="PF09972"/>
    </source>
</evidence>
<dbReference type="Proteomes" id="UP000589036">
    <property type="component" value="Unassembled WGS sequence"/>
</dbReference>
<evidence type="ECO:0000313" key="5">
    <source>
        <dbReference type="EMBL" id="NYE48337.1"/>
    </source>
</evidence>
<feature type="region of interest" description="Disordered" evidence="1">
    <location>
        <begin position="326"/>
        <end position="352"/>
    </location>
</feature>
<feature type="chain" id="PRO_5032936041" description="DUF2207 domain-containing protein" evidence="3">
    <location>
        <begin position="42"/>
        <end position="352"/>
    </location>
</feature>
<keyword evidence="6" id="KW-1185">Reference proteome</keyword>
<reference evidence="5 6" key="1">
    <citation type="submission" date="2020-07" db="EMBL/GenBank/DDBJ databases">
        <title>Sequencing the genomes of 1000 actinobacteria strains.</title>
        <authorList>
            <person name="Klenk H.-P."/>
        </authorList>
    </citation>
    <scope>NUCLEOTIDE SEQUENCE [LARGE SCALE GENOMIC DNA]</scope>
    <source>
        <strain evidence="5 6">CXB654</strain>
    </source>
</reference>
<keyword evidence="2" id="KW-0812">Transmembrane</keyword>
<sequence>MAVNEGRRKTGTRTGRAPRPWAVAGLLLAAPLSALPSAAPAAAEGERAVTSYDVDVAVGEDGVVSVRETLTYRFGQGPADGMFRSIPAGGRIGDGGERDFGLTGVEVESADGVEAVDIEDNGAETVVRIGQEQQDPRLTGEKTFVIGYDYETLLVEGAEGRPRLFLDVVGPEWEIPIESAHAEVEVPGGIDLVDCYAGEPSSRQECTSAESAGSAAAFSNGPVEPGEAFSVDVTLSEGSAAVPTPRDRDASGGGAEDGEDRGVGFGFLLSTVFPLSSMFCFPMVVVIIVFMIIKAGSGGRGGGRSGWSGGGGGGFGGGGFSGGAGGGGGSGGAGGGGGSGGAGGGGGGGGGG</sequence>
<protein>
    <recommendedName>
        <fullName evidence="4">DUF2207 domain-containing protein</fullName>
    </recommendedName>
</protein>
<evidence type="ECO:0000313" key="6">
    <source>
        <dbReference type="Proteomes" id="UP000589036"/>
    </source>
</evidence>
<evidence type="ECO:0000256" key="2">
    <source>
        <dbReference type="SAM" id="Phobius"/>
    </source>
</evidence>
<name>A0A852TYH3_9ACTN</name>
<proteinExistence type="predicted"/>
<dbReference type="Pfam" id="PF09972">
    <property type="entry name" value="DUF2207"/>
    <property type="match status" value="1"/>
</dbReference>
<feature type="domain" description="DUF2207" evidence="4">
    <location>
        <begin position="49"/>
        <end position="234"/>
    </location>
</feature>
<keyword evidence="2" id="KW-1133">Transmembrane helix</keyword>
<comment type="caution">
    <text evidence="5">The sequence shown here is derived from an EMBL/GenBank/DDBJ whole genome shotgun (WGS) entry which is preliminary data.</text>
</comment>
<accession>A0A852TYH3</accession>
<dbReference type="RefSeq" id="WP_218882505.1">
    <property type="nucleotide sequence ID" value="NZ_JACCCC010000001.1"/>
</dbReference>
<keyword evidence="3" id="KW-0732">Signal</keyword>
<dbReference type="EMBL" id="JACCCC010000001">
    <property type="protein sequence ID" value="NYE48337.1"/>
    <property type="molecule type" value="Genomic_DNA"/>
</dbReference>
<gene>
    <name evidence="5" type="ORF">HDA32_003457</name>
</gene>
<feature type="transmembrane region" description="Helical" evidence="2">
    <location>
        <begin position="265"/>
        <end position="293"/>
    </location>
</feature>
<dbReference type="AlphaFoldDB" id="A0A852TYH3"/>
<evidence type="ECO:0000256" key="1">
    <source>
        <dbReference type="SAM" id="MobiDB-lite"/>
    </source>
</evidence>
<feature type="region of interest" description="Disordered" evidence="1">
    <location>
        <begin position="237"/>
        <end position="257"/>
    </location>
</feature>
<organism evidence="5 6">
    <name type="scientific">Spinactinospora alkalitolerans</name>
    <dbReference type="NCBI Taxonomy" id="687207"/>
    <lineage>
        <taxon>Bacteria</taxon>
        <taxon>Bacillati</taxon>
        <taxon>Actinomycetota</taxon>
        <taxon>Actinomycetes</taxon>
        <taxon>Streptosporangiales</taxon>
        <taxon>Nocardiopsidaceae</taxon>
        <taxon>Spinactinospora</taxon>
    </lineage>
</organism>
<keyword evidence="2" id="KW-0472">Membrane</keyword>